<proteinExistence type="inferred from homology"/>
<dbReference type="GO" id="GO:0140098">
    <property type="term" value="F:catalytic activity, acting on RNA"/>
    <property type="evidence" value="ECO:0007669"/>
    <property type="project" value="UniProtKB-ARBA"/>
</dbReference>
<accession>A0A3M7TWM2</accession>
<dbReference type="GO" id="GO:0000455">
    <property type="term" value="P:enzyme-directed rRNA pseudouridine synthesis"/>
    <property type="evidence" value="ECO:0007669"/>
    <property type="project" value="TreeGrafter"/>
</dbReference>
<dbReference type="InterPro" id="IPR006145">
    <property type="entry name" value="PsdUridine_synth_RsuA/RluA"/>
</dbReference>
<dbReference type="EMBL" id="RHIB01000001">
    <property type="protein sequence ID" value="RNA69883.1"/>
    <property type="molecule type" value="Genomic_DNA"/>
</dbReference>
<dbReference type="RefSeq" id="WP_122897395.1">
    <property type="nucleotide sequence ID" value="NZ_RHIB01000001.1"/>
</dbReference>
<dbReference type="GO" id="GO:0009982">
    <property type="term" value="F:pseudouridine synthase activity"/>
    <property type="evidence" value="ECO:0007669"/>
    <property type="project" value="InterPro"/>
</dbReference>
<gene>
    <name evidence="6" type="ORF">EBO34_08100</name>
</gene>
<dbReference type="EC" id="5.4.99.-" evidence="4"/>
<evidence type="ECO:0000256" key="4">
    <source>
        <dbReference type="RuleBase" id="RU362028"/>
    </source>
</evidence>
<comment type="caution">
    <text evidence="6">The sequence shown here is derived from an EMBL/GenBank/DDBJ whole genome shotgun (WGS) entry which is preliminary data.</text>
</comment>
<comment type="similarity">
    <text evidence="2 4">Belongs to the pseudouridine synthase RluA family.</text>
</comment>
<reference evidence="6 7" key="1">
    <citation type="submission" date="2018-10" db="EMBL/GenBank/DDBJ databases">
        <title>Bacillus Keqinensis sp. nov., a moderately halophilic bacterium isolated from a saline-alkaline lake.</title>
        <authorList>
            <person name="Wang H."/>
        </authorList>
    </citation>
    <scope>NUCLEOTIDE SEQUENCE [LARGE SCALE GENOMIC DNA]</scope>
    <source>
        <strain evidence="6 7">KQ-3</strain>
    </source>
</reference>
<protein>
    <recommendedName>
        <fullName evidence="4">Pseudouridine synthase</fullName>
        <ecNumber evidence="4">5.4.99.-</ecNumber>
    </recommendedName>
</protein>
<evidence type="ECO:0000256" key="1">
    <source>
        <dbReference type="ARBA" id="ARBA00000073"/>
    </source>
</evidence>
<evidence type="ECO:0000313" key="7">
    <source>
        <dbReference type="Proteomes" id="UP000278746"/>
    </source>
</evidence>
<dbReference type="PANTHER" id="PTHR21600">
    <property type="entry name" value="MITOCHONDRIAL RNA PSEUDOURIDINE SYNTHASE"/>
    <property type="match status" value="1"/>
</dbReference>
<dbReference type="NCBIfam" id="TIGR00005">
    <property type="entry name" value="rluA_subfam"/>
    <property type="match status" value="1"/>
</dbReference>
<dbReference type="OrthoDB" id="9807829at2"/>
<dbReference type="AlphaFoldDB" id="A0A3M7TWM2"/>
<evidence type="ECO:0000256" key="3">
    <source>
        <dbReference type="PIRSR" id="PIRSR606225-1"/>
    </source>
</evidence>
<feature type="domain" description="Pseudouridine synthase RsuA/RluA-like" evidence="5">
    <location>
        <begin position="93"/>
        <end position="239"/>
    </location>
</feature>
<name>A0A3M7TWM2_9BACI</name>
<comment type="catalytic activity">
    <reaction evidence="1 4">
        <text>a uridine in RNA = a pseudouridine in RNA</text>
        <dbReference type="Rhea" id="RHEA:48348"/>
        <dbReference type="Rhea" id="RHEA-COMP:12068"/>
        <dbReference type="Rhea" id="RHEA-COMP:12069"/>
        <dbReference type="ChEBI" id="CHEBI:65314"/>
        <dbReference type="ChEBI" id="CHEBI:65315"/>
    </reaction>
</comment>
<dbReference type="InterPro" id="IPR020103">
    <property type="entry name" value="PsdUridine_synth_cat_dom_sf"/>
</dbReference>
<dbReference type="Proteomes" id="UP000278746">
    <property type="component" value="Unassembled WGS sequence"/>
</dbReference>
<evidence type="ECO:0000259" key="5">
    <source>
        <dbReference type="Pfam" id="PF00849"/>
    </source>
</evidence>
<dbReference type="SUPFAM" id="SSF55120">
    <property type="entry name" value="Pseudouridine synthase"/>
    <property type="match status" value="1"/>
</dbReference>
<dbReference type="PROSITE" id="PS01129">
    <property type="entry name" value="PSI_RLU"/>
    <property type="match status" value="1"/>
</dbReference>
<keyword evidence="4" id="KW-0413">Isomerase</keyword>
<keyword evidence="7" id="KW-1185">Reference proteome</keyword>
<dbReference type="CDD" id="cd02869">
    <property type="entry name" value="PseudoU_synth_RluA_like"/>
    <property type="match status" value="1"/>
</dbReference>
<dbReference type="Gene3D" id="3.30.2350.10">
    <property type="entry name" value="Pseudouridine synthase"/>
    <property type="match status" value="1"/>
</dbReference>
<dbReference type="InterPro" id="IPR006225">
    <property type="entry name" value="PsdUridine_synth_RluC/D"/>
</dbReference>
<dbReference type="InterPro" id="IPR006224">
    <property type="entry name" value="PsdUridine_synth_RluA-like_CS"/>
</dbReference>
<evidence type="ECO:0000313" key="6">
    <source>
        <dbReference type="EMBL" id="RNA69883.1"/>
    </source>
</evidence>
<dbReference type="GO" id="GO:0003723">
    <property type="term" value="F:RNA binding"/>
    <property type="evidence" value="ECO:0007669"/>
    <property type="project" value="InterPro"/>
</dbReference>
<sequence>MNNNRLYVTWEVSLHCDGDLLRTFLRKEKSMSRKTLAEVKHGGGALLVNGVEKGVRERLRSGDIVTVLFPPEKVSEALTPLPMELDVIAEDDHMLVVNKPAGLPTVPSSNDPGRSLAHGVIHYYLERNIPFTFHAVTRLDRDTSGLMVIAKHRYAHDQFIKAGIKREYVALVEGHLEETEGTIDASIGRRDGSIIEREVREDGQHGVTHYTVVKLLDDATLVRVRLETGRTHQIRVHFSYIGHSLLGDTLYGGSDDFIPRQALHSAALMFVHPFTGEKHEYEAVMPEDLTDAWNKRRLSP</sequence>
<dbReference type="Pfam" id="PF00849">
    <property type="entry name" value="PseudoU_synth_2"/>
    <property type="match status" value="1"/>
</dbReference>
<evidence type="ECO:0000256" key="2">
    <source>
        <dbReference type="ARBA" id="ARBA00010876"/>
    </source>
</evidence>
<comment type="function">
    <text evidence="4">Responsible for synthesis of pseudouridine from uracil.</text>
</comment>
<feature type="active site" evidence="3">
    <location>
        <position position="140"/>
    </location>
</feature>
<dbReference type="InterPro" id="IPR050188">
    <property type="entry name" value="RluA_PseudoU_synthase"/>
</dbReference>
<dbReference type="PANTHER" id="PTHR21600:SF35">
    <property type="entry name" value="PSEUDOURIDINE SYNTHASE"/>
    <property type="match status" value="1"/>
</dbReference>
<organism evidence="6 7">
    <name type="scientific">Alteribacter keqinensis</name>
    <dbReference type="NCBI Taxonomy" id="2483800"/>
    <lineage>
        <taxon>Bacteria</taxon>
        <taxon>Bacillati</taxon>
        <taxon>Bacillota</taxon>
        <taxon>Bacilli</taxon>
        <taxon>Bacillales</taxon>
        <taxon>Bacillaceae</taxon>
        <taxon>Alteribacter</taxon>
    </lineage>
</organism>